<proteinExistence type="predicted"/>
<dbReference type="STRING" id="1194695.A0A5A7V2H2"/>
<feature type="region of interest" description="Disordered" evidence="1">
    <location>
        <begin position="124"/>
        <end position="147"/>
    </location>
</feature>
<feature type="compositionally biased region" description="Polar residues" evidence="1">
    <location>
        <begin position="125"/>
        <end position="140"/>
    </location>
</feature>
<evidence type="ECO:0000313" key="3">
    <source>
        <dbReference type="Proteomes" id="UP000321393"/>
    </source>
</evidence>
<dbReference type="AlphaFoldDB" id="A0A5A7V2H2"/>
<evidence type="ECO:0000256" key="1">
    <source>
        <dbReference type="SAM" id="MobiDB-lite"/>
    </source>
</evidence>
<organism evidence="2 3">
    <name type="scientific">Cucumis melo var. makuwa</name>
    <name type="common">Oriental melon</name>
    <dbReference type="NCBI Taxonomy" id="1194695"/>
    <lineage>
        <taxon>Eukaryota</taxon>
        <taxon>Viridiplantae</taxon>
        <taxon>Streptophyta</taxon>
        <taxon>Embryophyta</taxon>
        <taxon>Tracheophyta</taxon>
        <taxon>Spermatophyta</taxon>
        <taxon>Magnoliopsida</taxon>
        <taxon>eudicotyledons</taxon>
        <taxon>Gunneridae</taxon>
        <taxon>Pentapetalae</taxon>
        <taxon>rosids</taxon>
        <taxon>fabids</taxon>
        <taxon>Cucurbitales</taxon>
        <taxon>Cucurbitaceae</taxon>
        <taxon>Benincaseae</taxon>
        <taxon>Cucumis</taxon>
    </lineage>
</organism>
<dbReference type="EMBL" id="SSTE01005747">
    <property type="protein sequence ID" value="KAA0060075.1"/>
    <property type="molecule type" value="Genomic_DNA"/>
</dbReference>
<name>A0A5A7V2H2_CUCMM</name>
<comment type="caution">
    <text evidence="2">The sequence shown here is derived from an EMBL/GenBank/DDBJ whole genome shotgun (WGS) entry which is preliminary data.</text>
</comment>
<protein>
    <submittedName>
        <fullName evidence="2">NBS-LRR type resistance protein</fullName>
    </submittedName>
</protein>
<sequence>MVLSMLRPSKEFKEVKQPYGGDCLVHKGRVMRVSSRFQEFPSHRQGIISMDRASTTRVSNCRYEEFKSSGSVERTYQSSALEGCTYQSSAPEGCTYQSGAPEGCTYQSGAPEGCTYQSGAPEGCTHQSSAPEGCTYQSSAPEGCTYP</sequence>
<gene>
    <name evidence="2" type="ORF">E6C27_scaffold160G00440</name>
</gene>
<evidence type="ECO:0000313" key="2">
    <source>
        <dbReference type="EMBL" id="KAA0060075.1"/>
    </source>
</evidence>
<dbReference type="Proteomes" id="UP000321393">
    <property type="component" value="Unassembled WGS sequence"/>
</dbReference>
<accession>A0A5A7V2H2</accession>
<reference evidence="2 3" key="1">
    <citation type="submission" date="2019-08" db="EMBL/GenBank/DDBJ databases">
        <title>Draft genome sequences of two oriental melons (Cucumis melo L. var makuwa).</title>
        <authorList>
            <person name="Kwon S.-Y."/>
        </authorList>
    </citation>
    <scope>NUCLEOTIDE SEQUENCE [LARGE SCALE GENOMIC DNA]</scope>
    <source>
        <strain evidence="3">cv. SW 3</strain>
        <tissue evidence="2">Leaf</tissue>
    </source>
</reference>